<dbReference type="InterPro" id="IPR000914">
    <property type="entry name" value="SBP_5_dom"/>
</dbReference>
<sequence length="719" mass="82991">MNRQIIKTLIVNLTNRRKFFNQYLKESKNGFVFKLFSFFKKKKGLGINENLDAYDSLDKKLVYSLSPHKTPSLRQIKYVKKVLSNNEKIIIYTSLFIVFLALIFLAVNFYRKNLEIVPAYGGEYSEAILGSPKNINPLYDIARDADKDISRLIFSSLFKRDSNGLLTKDLVKDYSVSEDAKEYTFEIIQGVLWHHGENLTVDDIVFTFSAIKNQEYGSPLRNSFVGVEIEKIDDFNFKFVLSEPYAAFLDLLVFGIIPQNLWMNIDPKNAPLAELNLEPIGSGPYKFKSLTKNKLGEIKEMSFVANEDYYDKVPYISNINFKFFSYFSELTGALNNNLVDGISYLPHSSKDDLISQNSLNFHQLNLPQIASLFFNQKSSSFLEDKNIRKALALSIDKKALINDIFSGNAGLAYGPILPNSFAYNSEIEKYDYNIEEAKRLLDESKWLEAEMTEDDLAKIRNLIYLENNKVEKIELNTEQEASDVVEIEDNSQAVLDYDQKLSEASESVKELENWELKKKIISDLDKDNYELSGKWRYKISSDKEKKYDYLFVKLTTVDLSDNIDVANFIKISWESVGVKTSIKIINAGQIQTEIIKNKSFEILLLSQVVGNDPDSYLFWHSSQSGENGLNITSYRNRDADKLLEEARMTLNLDERIEKYKKFQEILNNDLPAIFLYFPTYTYVQIKEIKGFDVLGISDPADRFNNISNWYIKIKRKVNF</sequence>
<comment type="similarity">
    <text evidence="1">Belongs to the bacterial solute-binding protein 5 family.</text>
</comment>
<dbReference type="GO" id="GO:0042597">
    <property type="term" value="C:periplasmic space"/>
    <property type="evidence" value="ECO:0007669"/>
    <property type="project" value="UniProtKB-ARBA"/>
</dbReference>
<feature type="transmembrane region" description="Helical" evidence="4">
    <location>
        <begin position="89"/>
        <end position="110"/>
    </location>
</feature>
<dbReference type="InterPro" id="IPR039424">
    <property type="entry name" value="SBP_5"/>
</dbReference>
<dbReference type="CDD" id="cd08513">
    <property type="entry name" value="PBP2_thermophilic_Hb8_like"/>
    <property type="match status" value="1"/>
</dbReference>
<dbReference type="Gene3D" id="3.40.190.10">
    <property type="entry name" value="Periplasmic binding protein-like II"/>
    <property type="match status" value="2"/>
</dbReference>
<keyword evidence="3" id="KW-0732">Signal</keyword>
<dbReference type="PIRSF" id="PIRSF002741">
    <property type="entry name" value="MppA"/>
    <property type="match status" value="1"/>
</dbReference>
<accession>A0A2N2EA63</accession>
<dbReference type="GO" id="GO:1904680">
    <property type="term" value="F:peptide transmembrane transporter activity"/>
    <property type="evidence" value="ECO:0007669"/>
    <property type="project" value="TreeGrafter"/>
</dbReference>
<dbReference type="Gene3D" id="3.10.105.10">
    <property type="entry name" value="Dipeptide-binding Protein, Domain 3"/>
    <property type="match status" value="2"/>
</dbReference>
<evidence type="ECO:0000313" key="7">
    <source>
        <dbReference type="Proteomes" id="UP000233517"/>
    </source>
</evidence>
<dbReference type="SUPFAM" id="SSF53850">
    <property type="entry name" value="Periplasmic binding protein-like II"/>
    <property type="match status" value="1"/>
</dbReference>
<evidence type="ECO:0000259" key="5">
    <source>
        <dbReference type="Pfam" id="PF00496"/>
    </source>
</evidence>
<reference evidence="6 7" key="1">
    <citation type="journal article" date="2017" name="ISME J.">
        <title>Potential for microbial H2 and metal transformations associated with novel bacteria and archaea in deep terrestrial subsurface sediments.</title>
        <authorList>
            <person name="Hernsdorf A.W."/>
            <person name="Amano Y."/>
            <person name="Miyakawa K."/>
            <person name="Ise K."/>
            <person name="Suzuki Y."/>
            <person name="Anantharaman K."/>
            <person name="Probst A."/>
            <person name="Burstein D."/>
            <person name="Thomas B.C."/>
            <person name="Banfield J.F."/>
        </authorList>
    </citation>
    <scope>NUCLEOTIDE SEQUENCE [LARGE SCALE GENOMIC DNA]</scope>
    <source>
        <strain evidence="6">HGW-Falkowbacteria-1</strain>
    </source>
</reference>
<proteinExistence type="inferred from homology"/>
<keyword evidence="4" id="KW-0472">Membrane</keyword>
<organism evidence="6 7">
    <name type="scientific">Candidatus Falkowbacteria bacterium HGW-Falkowbacteria-1</name>
    <dbReference type="NCBI Taxonomy" id="2013768"/>
    <lineage>
        <taxon>Bacteria</taxon>
        <taxon>Candidatus Falkowiibacteriota</taxon>
    </lineage>
</organism>
<comment type="caution">
    <text evidence="6">The sequence shown here is derived from an EMBL/GenBank/DDBJ whole genome shotgun (WGS) entry which is preliminary data.</text>
</comment>
<dbReference type="GO" id="GO:0043190">
    <property type="term" value="C:ATP-binding cassette (ABC) transporter complex"/>
    <property type="evidence" value="ECO:0007669"/>
    <property type="project" value="InterPro"/>
</dbReference>
<evidence type="ECO:0000256" key="2">
    <source>
        <dbReference type="ARBA" id="ARBA00022448"/>
    </source>
</evidence>
<dbReference type="InterPro" id="IPR030678">
    <property type="entry name" value="Peptide/Ni-bd"/>
</dbReference>
<protein>
    <recommendedName>
        <fullName evidence="5">Solute-binding protein family 5 domain-containing protein</fullName>
    </recommendedName>
</protein>
<feature type="domain" description="Solute-binding protein family 5" evidence="5">
    <location>
        <begin position="168"/>
        <end position="462"/>
    </location>
</feature>
<dbReference type="Proteomes" id="UP000233517">
    <property type="component" value="Unassembled WGS sequence"/>
</dbReference>
<dbReference type="GO" id="GO:0015833">
    <property type="term" value="P:peptide transport"/>
    <property type="evidence" value="ECO:0007669"/>
    <property type="project" value="TreeGrafter"/>
</dbReference>
<dbReference type="PANTHER" id="PTHR30290:SF9">
    <property type="entry name" value="OLIGOPEPTIDE-BINDING PROTEIN APPA"/>
    <property type="match status" value="1"/>
</dbReference>
<dbReference type="Pfam" id="PF00496">
    <property type="entry name" value="SBP_bac_5"/>
    <property type="match status" value="1"/>
</dbReference>
<keyword evidence="2" id="KW-0813">Transport</keyword>
<gene>
    <name evidence="6" type="ORF">CVU82_00265</name>
</gene>
<evidence type="ECO:0000256" key="3">
    <source>
        <dbReference type="ARBA" id="ARBA00022729"/>
    </source>
</evidence>
<dbReference type="EMBL" id="PHAI01000001">
    <property type="protein sequence ID" value="PKM91633.1"/>
    <property type="molecule type" value="Genomic_DNA"/>
</dbReference>
<dbReference type="AlphaFoldDB" id="A0A2N2EA63"/>
<evidence type="ECO:0000313" key="6">
    <source>
        <dbReference type="EMBL" id="PKM91633.1"/>
    </source>
</evidence>
<evidence type="ECO:0000256" key="1">
    <source>
        <dbReference type="ARBA" id="ARBA00005695"/>
    </source>
</evidence>
<keyword evidence="4" id="KW-1133">Transmembrane helix</keyword>
<evidence type="ECO:0000256" key="4">
    <source>
        <dbReference type="SAM" id="Phobius"/>
    </source>
</evidence>
<dbReference type="Gene3D" id="3.90.76.10">
    <property type="entry name" value="Dipeptide-binding Protein, Domain 1"/>
    <property type="match status" value="1"/>
</dbReference>
<name>A0A2N2EA63_9BACT</name>
<dbReference type="PANTHER" id="PTHR30290">
    <property type="entry name" value="PERIPLASMIC BINDING COMPONENT OF ABC TRANSPORTER"/>
    <property type="match status" value="1"/>
</dbReference>
<keyword evidence="4" id="KW-0812">Transmembrane</keyword>